<dbReference type="PATRIC" id="fig|999415.3.peg.359"/>
<dbReference type="RefSeq" id="WP_004801513.1">
    <property type="nucleotide sequence ID" value="NZ_KB446646.1"/>
</dbReference>
<comment type="similarity">
    <text evidence="1">Belongs to the NAD(P)-dependent epimerase/dehydratase family.</text>
</comment>
<evidence type="ECO:0000259" key="2">
    <source>
        <dbReference type="Pfam" id="PF01370"/>
    </source>
</evidence>
<organism evidence="3 4">
    <name type="scientific">Eggerthia catenaformis OT 569 = DSM 20559</name>
    <dbReference type="NCBI Taxonomy" id="999415"/>
    <lineage>
        <taxon>Bacteria</taxon>
        <taxon>Bacillati</taxon>
        <taxon>Bacillota</taxon>
        <taxon>Erysipelotrichia</taxon>
        <taxon>Erysipelotrichales</taxon>
        <taxon>Coprobacillaceae</taxon>
        <taxon>Eggerthia</taxon>
    </lineage>
</organism>
<protein>
    <recommendedName>
        <fullName evidence="2">NAD-dependent epimerase/dehydratase domain-containing protein</fullName>
    </recommendedName>
</protein>
<dbReference type="Proteomes" id="UP000011758">
    <property type="component" value="Unassembled WGS sequence"/>
</dbReference>
<dbReference type="AlphaFoldDB" id="M2PAH2"/>
<feature type="domain" description="NAD-dependent epimerase/dehydratase" evidence="2">
    <location>
        <begin position="2"/>
        <end position="242"/>
    </location>
</feature>
<dbReference type="PANTHER" id="PTHR43000">
    <property type="entry name" value="DTDP-D-GLUCOSE 4,6-DEHYDRATASE-RELATED"/>
    <property type="match status" value="1"/>
</dbReference>
<evidence type="ECO:0000313" key="4">
    <source>
        <dbReference type="Proteomes" id="UP000011758"/>
    </source>
</evidence>
<dbReference type="InterPro" id="IPR036291">
    <property type="entry name" value="NAD(P)-bd_dom_sf"/>
</dbReference>
<dbReference type="EMBL" id="AGEJ01000007">
    <property type="protein sequence ID" value="EMD17362.1"/>
    <property type="molecule type" value="Genomic_DNA"/>
</dbReference>
<reference evidence="3 4" key="1">
    <citation type="submission" date="2013-02" db="EMBL/GenBank/DDBJ databases">
        <title>The Genome Sequence of Lactobacillus catenaformis F0143.</title>
        <authorList>
            <consortium name="The Broad Institute Genome Sequencing Platform"/>
            <person name="Earl A."/>
            <person name="Ward D."/>
            <person name="Feldgarden M."/>
            <person name="Gevers D."/>
            <person name="Izard J."/>
            <person name="Blanton J.M."/>
            <person name="Mathney J."/>
            <person name="Dewhirst F.E."/>
            <person name="Young S.K."/>
            <person name="Zeng Q."/>
            <person name="Gargeya S."/>
            <person name="Fitzgerald M."/>
            <person name="Haas B."/>
            <person name="Abouelleil A."/>
            <person name="Alvarado L."/>
            <person name="Arachchi H.M."/>
            <person name="Berlin A."/>
            <person name="Chapman S.B."/>
            <person name="Gearin G."/>
            <person name="Goldberg J."/>
            <person name="Griggs A."/>
            <person name="Gujja S."/>
            <person name="Hansen M."/>
            <person name="Heiman D."/>
            <person name="Howarth C."/>
            <person name="Larimer J."/>
            <person name="Lui A."/>
            <person name="MacDonald P.J.P."/>
            <person name="McCowen C."/>
            <person name="Montmayeur A."/>
            <person name="Murphy C."/>
            <person name="Neiman D."/>
            <person name="Pearson M."/>
            <person name="Priest M."/>
            <person name="Roberts A."/>
            <person name="Saif S."/>
            <person name="Shea T."/>
            <person name="Sisk P."/>
            <person name="Stolte C."/>
            <person name="Sykes S."/>
            <person name="Wortman J."/>
            <person name="Nusbaum C."/>
            <person name="Birren B."/>
        </authorList>
    </citation>
    <scope>NUCLEOTIDE SEQUENCE [LARGE SCALE GENOMIC DNA]</scope>
    <source>
        <strain evidence="3 4">OT 569</strain>
    </source>
</reference>
<dbReference type="eggNOG" id="COG0451">
    <property type="taxonomic scope" value="Bacteria"/>
</dbReference>
<dbReference type="Pfam" id="PF01370">
    <property type="entry name" value="Epimerase"/>
    <property type="match status" value="1"/>
</dbReference>
<gene>
    <name evidence="3" type="ORF">HMPREF9943_00363</name>
</gene>
<accession>M2PAH2</accession>
<comment type="caution">
    <text evidence="3">The sequence shown here is derived from an EMBL/GenBank/DDBJ whole genome shotgun (WGS) entry which is preliminary data.</text>
</comment>
<dbReference type="InterPro" id="IPR001509">
    <property type="entry name" value="Epimerase_deHydtase"/>
</dbReference>
<sequence>MILVIGATGYIGRYLCPYLKGKGYDILALGRSEKGKKFLEKRNIKFKYFDLDNDKAFDGIDASKVEAIIDLSACLAELETPVQKFFDVNTLGVYKTLEYARNNGIKKVVITSSHKVYNDVYKDIISEEDPISFTGDHSPYIISKIAAENFITYYNKDFKMNAVALRLTGVHGYGEILGSLKTDGSYKKSSFEIFFEKAIKGESIEIWGDQSIKRDHVYIKDVLKAIEAAVNVKEAKGIYNIASGVGYSQYEEALALAKVFAEDKVSQVILVPEKKGLPRGYVYSIEKAKKELHWEPQYADLEDMLTDYKKEWISKEYHNFHQFKEEDKPLTL</sequence>
<dbReference type="SUPFAM" id="SSF51735">
    <property type="entry name" value="NAD(P)-binding Rossmann-fold domains"/>
    <property type="match status" value="1"/>
</dbReference>
<name>M2PAH2_9FIRM</name>
<evidence type="ECO:0000256" key="1">
    <source>
        <dbReference type="ARBA" id="ARBA00007637"/>
    </source>
</evidence>
<dbReference type="BioCyc" id="ECAT999415-HMP:GTTI-373-MONOMER"/>
<dbReference type="STRING" id="999415.HMPREF9943_00363"/>
<dbReference type="Gene3D" id="3.40.50.720">
    <property type="entry name" value="NAD(P)-binding Rossmann-like Domain"/>
    <property type="match status" value="1"/>
</dbReference>
<evidence type="ECO:0000313" key="3">
    <source>
        <dbReference type="EMBL" id="EMD17362.1"/>
    </source>
</evidence>
<proteinExistence type="inferred from homology"/>
<keyword evidence="4" id="KW-1185">Reference proteome</keyword>